<evidence type="ECO:0000256" key="1">
    <source>
        <dbReference type="SAM" id="Phobius"/>
    </source>
</evidence>
<name>A0A918VHI7_9GAMM</name>
<accession>A0A918VHI7</accession>
<gene>
    <name evidence="2" type="ORF">GCM10008090_01850</name>
</gene>
<feature type="transmembrane region" description="Helical" evidence="1">
    <location>
        <begin position="12"/>
        <end position="38"/>
    </location>
</feature>
<feature type="transmembrane region" description="Helical" evidence="1">
    <location>
        <begin position="58"/>
        <end position="76"/>
    </location>
</feature>
<keyword evidence="1" id="KW-0472">Membrane</keyword>
<keyword evidence="3" id="KW-1185">Reference proteome</keyword>
<dbReference type="EMBL" id="BMXA01000001">
    <property type="protein sequence ID" value="GGZ97199.1"/>
    <property type="molecule type" value="Genomic_DNA"/>
</dbReference>
<dbReference type="Proteomes" id="UP000614811">
    <property type="component" value="Unassembled WGS sequence"/>
</dbReference>
<reference evidence="2" key="2">
    <citation type="submission" date="2020-09" db="EMBL/GenBank/DDBJ databases">
        <authorList>
            <person name="Sun Q."/>
            <person name="Kim S."/>
        </authorList>
    </citation>
    <scope>NUCLEOTIDE SEQUENCE</scope>
    <source>
        <strain evidence="2">KCTC 12711</strain>
    </source>
</reference>
<evidence type="ECO:0000313" key="2">
    <source>
        <dbReference type="EMBL" id="GGZ97199.1"/>
    </source>
</evidence>
<protein>
    <submittedName>
        <fullName evidence="2">Uncharacterized protein</fullName>
    </submittedName>
</protein>
<organism evidence="2 3">
    <name type="scientific">Arenicella chitinivorans</name>
    <dbReference type="NCBI Taxonomy" id="1329800"/>
    <lineage>
        <taxon>Bacteria</taxon>
        <taxon>Pseudomonadati</taxon>
        <taxon>Pseudomonadota</taxon>
        <taxon>Gammaproteobacteria</taxon>
        <taxon>Arenicellales</taxon>
        <taxon>Arenicellaceae</taxon>
        <taxon>Arenicella</taxon>
    </lineage>
</organism>
<evidence type="ECO:0000313" key="3">
    <source>
        <dbReference type="Proteomes" id="UP000614811"/>
    </source>
</evidence>
<sequence length="80" mass="8879">MVKDGIANLSLSDWAGLIGLTITTYCLFALSSIPLAIMINGLLEADEHNSLGIFFYKWGTWLSMSFFSCVSELLLIRCIK</sequence>
<proteinExistence type="predicted"/>
<reference evidence="2" key="1">
    <citation type="journal article" date="2014" name="Int. J. Syst. Evol. Microbiol.">
        <title>Complete genome sequence of Corynebacterium casei LMG S-19264T (=DSM 44701T), isolated from a smear-ripened cheese.</title>
        <authorList>
            <consortium name="US DOE Joint Genome Institute (JGI-PGF)"/>
            <person name="Walter F."/>
            <person name="Albersmeier A."/>
            <person name="Kalinowski J."/>
            <person name="Ruckert C."/>
        </authorList>
    </citation>
    <scope>NUCLEOTIDE SEQUENCE</scope>
    <source>
        <strain evidence="2">KCTC 12711</strain>
    </source>
</reference>
<keyword evidence="1" id="KW-1133">Transmembrane helix</keyword>
<keyword evidence="1" id="KW-0812">Transmembrane</keyword>
<comment type="caution">
    <text evidence="2">The sequence shown here is derived from an EMBL/GenBank/DDBJ whole genome shotgun (WGS) entry which is preliminary data.</text>
</comment>
<dbReference type="AlphaFoldDB" id="A0A918VHI7"/>